<dbReference type="Proteomes" id="UP000637980">
    <property type="component" value="Unassembled WGS sequence"/>
</dbReference>
<proteinExistence type="inferred from homology"/>
<organism evidence="3 4">
    <name type="scientific">Pseudovibrio japonicus</name>
    <dbReference type="NCBI Taxonomy" id="366534"/>
    <lineage>
        <taxon>Bacteria</taxon>
        <taxon>Pseudomonadati</taxon>
        <taxon>Pseudomonadota</taxon>
        <taxon>Alphaproteobacteria</taxon>
        <taxon>Hyphomicrobiales</taxon>
        <taxon>Stappiaceae</taxon>
        <taxon>Pseudovibrio</taxon>
    </lineage>
</organism>
<dbReference type="PANTHER" id="PTHR43477">
    <property type="entry name" value="DIHYDROANTICAPSIN 7-DEHYDROGENASE"/>
    <property type="match status" value="1"/>
</dbReference>
<dbReference type="InterPro" id="IPR036291">
    <property type="entry name" value="NAD(P)-bd_dom_sf"/>
</dbReference>
<comment type="similarity">
    <text evidence="1">Belongs to the short-chain dehydrogenases/reductases (SDR) family.</text>
</comment>
<dbReference type="Pfam" id="PF13561">
    <property type="entry name" value="adh_short_C2"/>
    <property type="match status" value="1"/>
</dbReference>
<dbReference type="SUPFAM" id="SSF51735">
    <property type="entry name" value="NAD(P)-binding Rossmann-fold domains"/>
    <property type="match status" value="1"/>
</dbReference>
<evidence type="ECO:0000313" key="3">
    <source>
        <dbReference type="EMBL" id="GHB43046.1"/>
    </source>
</evidence>
<dbReference type="PANTHER" id="PTHR43477:SF1">
    <property type="entry name" value="DIHYDROANTICAPSIN 7-DEHYDROGENASE"/>
    <property type="match status" value="1"/>
</dbReference>
<dbReference type="NCBIfam" id="NF005754">
    <property type="entry name" value="PRK07578.1"/>
    <property type="match status" value="1"/>
</dbReference>
<evidence type="ECO:0000313" key="4">
    <source>
        <dbReference type="Proteomes" id="UP000637980"/>
    </source>
</evidence>
<evidence type="ECO:0000256" key="1">
    <source>
        <dbReference type="ARBA" id="ARBA00006484"/>
    </source>
</evidence>
<dbReference type="Gene3D" id="3.40.50.720">
    <property type="entry name" value="NAD(P)-binding Rossmann-like Domain"/>
    <property type="match status" value="1"/>
</dbReference>
<name>A0ABQ3ENP8_9HYPH</name>
<protein>
    <submittedName>
        <fullName evidence="3">Short chain dehydrogenase</fullName>
    </submittedName>
</protein>
<keyword evidence="4" id="KW-1185">Reference proteome</keyword>
<keyword evidence="2" id="KW-0560">Oxidoreductase</keyword>
<comment type="caution">
    <text evidence="3">The sequence shown here is derived from an EMBL/GenBank/DDBJ whole genome shotgun (WGS) entry which is preliminary data.</text>
</comment>
<dbReference type="CDD" id="cd11731">
    <property type="entry name" value="Lin1944_like_SDR_c"/>
    <property type="match status" value="1"/>
</dbReference>
<dbReference type="PRINTS" id="PR00081">
    <property type="entry name" value="GDHRDH"/>
</dbReference>
<evidence type="ECO:0000256" key="2">
    <source>
        <dbReference type="ARBA" id="ARBA00023002"/>
    </source>
</evidence>
<reference evidence="4" key="1">
    <citation type="journal article" date="2019" name="Int. J. Syst. Evol. Microbiol.">
        <title>The Global Catalogue of Microorganisms (GCM) 10K type strain sequencing project: providing services to taxonomists for standard genome sequencing and annotation.</title>
        <authorList>
            <consortium name="The Broad Institute Genomics Platform"/>
            <consortium name="The Broad Institute Genome Sequencing Center for Infectious Disease"/>
            <person name="Wu L."/>
            <person name="Ma J."/>
        </authorList>
    </citation>
    <scope>NUCLEOTIDE SEQUENCE [LARGE SCALE GENOMIC DNA]</scope>
    <source>
        <strain evidence="4">KCTC 12861</strain>
    </source>
</reference>
<accession>A0ABQ3ENP8</accession>
<dbReference type="InterPro" id="IPR051122">
    <property type="entry name" value="SDR_DHRS6-like"/>
</dbReference>
<gene>
    <name evidence="3" type="ORF">GCM10007094_35530</name>
</gene>
<dbReference type="InterPro" id="IPR002347">
    <property type="entry name" value="SDR_fam"/>
</dbReference>
<sequence length="199" mass="21029">MKILLIGASGTIGKAVKEELKDHDVIAVNRSSGDVRVDLNDNASIKALFNQIGKVDAIVSTAGHIVFAPVRDLTEEQFKEAMDGKIFNHLNLFRIGADYIIEGGSFTLTTGELATNPMPGGAAVSLVNGALNAFAVAAALDTGPSLRVNAVSPRFVTETMEIMGMDSSTGISAADTAKAYRHAVECKETGKIFDVPDYI</sequence>
<dbReference type="RefSeq" id="WP_189438144.1">
    <property type="nucleotide sequence ID" value="NZ_BMXE01000007.1"/>
</dbReference>
<dbReference type="EMBL" id="BMXE01000007">
    <property type="protein sequence ID" value="GHB43046.1"/>
    <property type="molecule type" value="Genomic_DNA"/>
</dbReference>